<dbReference type="Proteomes" id="UP001209701">
    <property type="component" value="Unassembled WGS sequence"/>
</dbReference>
<dbReference type="PANTHER" id="PTHR38042:SF1">
    <property type="entry name" value="UROPORPHYRINOGEN-III SYNTHASE, CHLOROPLASTIC"/>
    <property type="match status" value="1"/>
</dbReference>
<keyword evidence="4 9" id="KW-0456">Lyase</keyword>
<evidence type="ECO:0000256" key="3">
    <source>
        <dbReference type="ARBA" id="ARBA00013109"/>
    </source>
</evidence>
<sequence length="265" mass="28528">MSESESTLLLTRPRQQAGEWLARMAALGVQARSLPLIEIVPTDGQAARAAWALLPTAALALFVSPNAVANFFAEQPAGSGWPEQTLAACVGPGSARALAQAGVPAALIVQPPADSQSLDSEHLWPLLRERDWAGRRVLMLRGDGGREWLAERLREQGASPEFFSVYQRRCPSLTAGEQGLLSQALAEPERHVWLFSSAEAIGYLQTLVPAGHDWRAARCIATHERIAARARELGVGHVVLARPDAQAVAQALAAMPKRPLQSFSL</sequence>
<dbReference type="InterPro" id="IPR036108">
    <property type="entry name" value="4pyrrol_syn_uPrphyn_synt_sf"/>
</dbReference>
<dbReference type="EMBL" id="JAJIRN010000006">
    <property type="protein sequence ID" value="MCV2369406.1"/>
    <property type="molecule type" value="Genomic_DNA"/>
</dbReference>
<evidence type="ECO:0000259" key="10">
    <source>
        <dbReference type="Pfam" id="PF02602"/>
    </source>
</evidence>
<evidence type="ECO:0000313" key="11">
    <source>
        <dbReference type="EMBL" id="MCV2369406.1"/>
    </source>
</evidence>
<dbReference type="SUPFAM" id="SSF69618">
    <property type="entry name" value="HemD-like"/>
    <property type="match status" value="1"/>
</dbReference>
<evidence type="ECO:0000256" key="8">
    <source>
        <dbReference type="ARBA" id="ARBA00048617"/>
    </source>
</evidence>
<dbReference type="InterPro" id="IPR039793">
    <property type="entry name" value="UROS/Hem4"/>
</dbReference>
<organism evidence="11 12">
    <name type="scientific">Roseateles oligotrophus</name>
    <dbReference type="NCBI Taxonomy" id="1769250"/>
    <lineage>
        <taxon>Bacteria</taxon>
        <taxon>Pseudomonadati</taxon>
        <taxon>Pseudomonadota</taxon>
        <taxon>Betaproteobacteria</taxon>
        <taxon>Burkholderiales</taxon>
        <taxon>Sphaerotilaceae</taxon>
        <taxon>Roseateles</taxon>
    </lineage>
</organism>
<gene>
    <name evidence="11" type="ORF">LNV07_15100</name>
</gene>
<comment type="similarity">
    <text evidence="2 9">Belongs to the uroporphyrinogen-III synthase family.</text>
</comment>
<keyword evidence="5 9" id="KW-0627">Porphyrin biosynthesis</keyword>
<evidence type="ECO:0000313" key="12">
    <source>
        <dbReference type="Proteomes" id="UP001209701"/>
    </source>
</evidence>
<evidence type="ECO:0000256" key="5">
    <source>
        <dbReference type="ARBA" id="ARBA00023244"/>
    </source>
</evidence>
<evidence type="ECO:0000256" key="4">
    <source>
        <dbReference type="ARBA" id="ARBA00023239"/>
    </source>
</evidence>
<protein>
    <recommendedName>
        <fullName evidence="7 9">Uroporphyrinogen-III synthase</fullName>
        <ecNumber evidence="3 9">4.2.1.75</ecNumber>
    </recommendedName>
</protein>
<evidence type="ECO:0000256" key="2">
    <source>
        <dbReference type="ARBA" id="ARBA00008133"/>
    </source>
</evidence>
<dbReference type="Gene3D" id="3.40.50.10090">
    <property type="match status" value="2"/>
</dbReference>
<evidence type="ECO:0000256" key="9">
    <source>
        <dbReference type="RuleBase" id="RU366031"/>
    </source>
</evidence>
<evidence type="ECO:0000256" key="6">
    <source>
        <dbReference type="ARBA" id="ARBA00037589"/>
    </source>
</evidence>
<comment type="catalytic activity">
    <reaction evidence="8 9">
        <text>hydroxymethylbilane = uroporphyrinogen III + H2O</text>
        <dbReference type="Rhea" id="RHEA:18965"/>
        <dbReference type="ChEBI" id="CHEBI:15377"/>
        <dbReference type="ChEBI" id="CHEBI:57308"/>
        <dbReference type="ChEBI" id="CHEBI:57845"/>
        <dbReference type="EC" id="4.2.1.75"/>
    </reaction>
</comment>
<evidence type="ECO:0000256" key="7">
    <source>
        <dbReference type="ARBA" id="ARBA00040167"/>
    </source>
</evidence>
<comment type="caution">
    <text evidence="11">The sequence shown here is derived from an EMBL/GenBank/DDBJ whole genome shotgun (WGS) entry which is preliminary data.</text>
</comment>
<dbReference type="EC" id="4.2.1.75" evidence="3 9"/>
<name>A0ABT2YHD8_9BURK</name>
<proteinExistence type="inferred from homology"/>
<evidence type="ECO:0000256" key="1">
    <source>
        <dbReference type="ARBA" id="ARBA00004772"/>
    </source>
</evidence>
<dbReference type="PANTHER" id="PTHR38042">
    <property type="entry name" value="UROPORPHYRINOGEN-III SYNTHASE, CHLOROPLASTIC"/>
    <property type="match status" value="1"/>
</dbReference>
<dbReference type="Pfam" id="PF02602">
    <property type="entry name" value="HEM4"/>
    <property type="match status" value="1"/>
</dbReference>
<comment type="pathway">
    <text evidence="1 9">Porphyrin-containing compound metabolism; protoporphyrin-IX biosynthesis; coproporphyrinogen-III from 5-aminolevulinate: step 3/4.</text>
</comment>
<dbReference type="RefSeq" id="WP_263571990.1">
    <property type="nucleotide sequence ID" value="NZ_JAJIRN010000006.1"/>
</dbReference>
<feature type="domain" description="Tetrapyrrole biosynthesis uroporphyrinogen III synthase" evidence="10">
    <location>
        <begin position="22"/>
        <end position="247"/>
    </location>
</feature>
<reference evidence="11 12" key="1">
    <citation type="submission" date="2021-11" db="EMBL/GenBank/DDBJ databases">
        <authorList>
            <person name="Liang Q."/>
            <person name="Mou H."/>
            <person name="Liu Z."/>
        </authorList>
    </citation>
    <scope>NUCLEOTIDE SEQUENCE [LARGE SCALE GENOMIC DNA]</scope>
    <source>
        <strain evidence="11 12">CHU3</strain>
    </source>
</reference>
<accession>A0ABT2YHD8</accession>
<keyword evidence="12" id="KW-1185">Reference proteome</keyword>
<comment type="function">
    <text evidence="6 9">Catalyzes cyclization of the linear tetrapyrrole, hydroxymethylbilane, to the macrocyclic uroporphyrinogen III.</text>
</comment>
<dbReference type="InterPro" id="IPR003754">
    <property type="entry name" value="4pyrrol_synth_uPrphyn_synth"/>
</dbReference>
<dbReference type="CDD" id="cd06578">
    <property type="entry name" value="HemD"/>
    <property type="match status" value="1"/>
</dbReference>